<gene>
    <name evidence="3" type="ORF">CCAM_LOCUS36722</name>
</gene>
<feature type="region of interest" description="Disordered" evidence="1">
    <location>
        <begin position="1"/>
        <end position="25"/>
    </location>
</feature>
<evidence type="ECO:0000256" key="1">
    <source>
        <dbReference type="SAM" id="MobiDB-lite"/>
    </source>
</evidence>
<sequence>MEVQGAAVDPMATEGHATTPSTAQEDLVIRRKPRRRFPILSLRGLESSVDKKYLMQILDEKVPEQVFALQVVGGEDDKRFAFIQFYDLESAQLVLENGHWMPTHDVLALFRPCPDEEGCHRDKRPKNHRHHHHQLLLLPDVHISDTLRLNKWGSIATVERITVKHIKHGGTCAKIYGNVIAFDDNNQQVLFRRKPCESDAKTIGDDLELKGPHFSGLDPSPWGSIGINLFEDRGDGQERVFARGLIGLEEGGYFKVDVEGDGGVVSVVYASVQYAVWAQVCVGGLQNLRVCGCIKARREIEGVQSEFLMFAKSSDNCVYVGPDGVFRLDRSVVVASKRAGLTISVSLDLCHGDDDERTWCVVQKDLVFDAVFKKEAQSIHGVFGGKVTVSLAYNDTPDLHCTDFDPYDDDEDEWGVGGQLYDDTMEVIQKHMSLLKSCSR</sequence>
<evidence type="ECO:0000259" key="2">
    <source>
        <dbReference type="Pfam" id="PF20241"/>
    </source>
</evidence>
<name>A0A484N3D6_9ASTE</name>
<dbReference type="Pfam" id="PF20241">
    <property type="entry name" value="DUF6598"/>
    <property type="match status" value="1"/>
</dbReference>
<accession>A0A484N3D6</accession>
<dbReference type="Proteomes" id="UP000595140">
    <property type="component" value="Unassembled WGS sequence"/>
</dbReference>
<reference evidence="3 4" key="1">
    <citation type="submission" date="2018-04" db="EMBL/GenBank/DDBJ databases">
        <authorList>
            <person name="Vogel A."/>
        </authorList>
    </citation>
    <scope>NUCLEOTIDE SEQUENCE [LARGE SCALE GENOMIC DNA]</scope>
</reference>
<dbReference type="AlphaFoldDB" id="A0A484N3D6"/>
<proteinExistence type="predicted"/>
<organism evidence="3 4">
    <name type="scientific">Cuscuta campestris</name>
    <dbReference type="NCBI Taxonomy" id="132261"/>
    <lineage>
        <taxon>Eukaryota</taxon>
        <taxon>Viridiplantae</taxon>
        <taxon>Streptophyta</taxon>
        <taxon>Embryophyta</taxon>
        <taxon>Tracheophyta</taxon>
        <taxon>Spermatophyta</taxon>
        <taxon>Magnoliopsida</taxon>
        <taxon>eudicotyledons</taxon>
        <taxon>Gunneridae</taxon>
        <taxon>Pentapetalae</taxon>
        <taxon>asterids</taxon>
        <taxon>lamiids</taxon>
        <taxon>Solanales</taxon>
        <taxon>Convolvulaceae</taxon>
        <taxon>Cuscuteae</taxon>
        <taxon>Cuscuta</taxon>
        <taxon>Cuscuta subgen. Grammica</taxon>
        <taxon>Cuscuta sect. Cleistogrammica</taxon>
    </lineage>
</organism>
<evidence type="ECO:0000313" key="4">
    <source>
        <dbReference type="Proteomes" id="UP000595140"/>
    </source>
</evidence>
<dbReference type="EMBL" id="OOIL02005488">
    <property type="protein sequence ID" value="VFQ94946.1"/>
    <property type="molecule type" value="Genomic_DNA"/>
</dbReference>
<dbReference type="InterPro" id="IPR035979">
    <property type="entry name" value="RBD_domain_sf"/>
</dbReference>
<feature type="domain" description="DUF6598" evidence="2">
    <location>
        <begin position="167"/>
        <end position="384"/>
    </location>
</feature>
<protein>
    <recommendedName>
        <fullName evidence="2">DUF6598 domain-containing protein</fullName>
    </recommendedName>
</protein>
<dbReference type="SUPFAM" id="SSF54928">
    <property type="entry name" value="RNA-binding domain, RBD"/>
    <property type="match status" value="1"/>
</dbReference>
<dbReference type="InterPro" id="IPR046533">
    <property type="entry name" value="DUF6598"/>
</dbReference>
<dbReference type="GO" id="GO:0003676">
    <property type="term" value="F:nucleic acid binding"/>
    <property type="evidence" value="ECO:0007669"/>
    <property type="project" value="InterPro"/>
</dbReference>
<keyword evidence="4" id="KW-1185">Reference proteome</keyword>
<evidence type="ECO:0000313" key="3">
    <source>
        <dbReference type="EMBL" id="VFQ94946.1"/>
    </source>
</evidence>